<dbReference type="Pfam" id="PF00069">
    <property type="entry name" value="Pkinase"/>
    <property type="match status" value="1"/>
</dbReference>
<keyword evidence="13" id="KW-1185">Reference proteome</keyword>
<keyword evidence="6" id="KW-0547">Nucleotide-binding</keyword>
<evidence type="ECO:0000259" key="11">
    <source>
        <dbReference type="PROSITE" id="PS50011"/>
    </source>
</evidence>
<evidence type="ECO:0000256" key="3">
    <source>
        <dbReference type="ARBA" id="ARBA00012425"/>
    </source>
</evidence>
<dbReference type="AlphaFoldDB" id="A0AAV4TNS1"/>
<dbReference type="Proteomes" id="UP001054945">
    <property type="component" value="Unassembled WGS sequence"/>
</dbReference>
<dbReference type="GO" id="GO:0008353">
    <property type="term" value="F:RNA polymerase II CTD heptapeptide repeat kinase activity"/>
    <property type="evidence" value="ECO:0007669"/>
    <property type="project" value="TreeGrafter"/>
</dbReference>
<proteinExistence type="inferred from homology"/>
<accession>A0AAV4TNS1</accession>
<gene>
    <name evidence="12" type="primary">CDK9</name>
    <name evidence="12" type="ORF">CEXT_433781</name>
</gene>
<dbReference type="PANTHER" id="PTHR24056">
    <property type="entry name" value="CELL DIVISION PROTEIN KINASE"/>
    <property type="match status" value="1"/>
</dbReference>
<comment type="similarity">
    <text evidence="2">Belongs to the protein kinase superfamily. CMGC Ser/Thr protein kinase family. CDC2/CDKX subfamily.</text>
</comment>
<dbReference type="InterPro" id="IPR050108">
    <property type="entry name" value="CDK"/>
</dbReference>
<organism evidence="12 13">
    <name type="scientific">Caerostris extrusa</name>
    <name type="common">Bark spider</name>
    <name type="synonym">Caerostris bankana</name>
    <dbReference type="NCBI Taxonomy" id="172846"/>
    <lineage>
        <taxon>Eukaryota</taxon>
        <taxon>Metazoa</taxon>
        <taxon>Ecdysozoa</taxon>
        <taxon>Arthropoda</taxon>
        <taxon>Chelicerata</taxon>
        <taxon>Arachnida</taxon>
        <taxon>Araneae</taxon>
        <taxon>Araneomorphae</taxon>
        <taxon>Entelegynae</taxon>
        <taxon>Araneoidea</taxon>
        <taxon>Araneidae</taxon>
        <taxon>Caerostris</taxon>
    </lineage>
</organism>
<evidence type="ECO:0000256" key="8">
    <source>
        <dbReference type="ARBA" id="ARBA00022840"/>
    </source>
</evidence>
<dbReference type="InterPro" id="IPR011009">
    <property type="entry name" value="Kinase-like_dom_sf"/>
</dbReference>
<sequence>MVKSQSVSPEKEKKSQKKENIRYPFCDDVIKYEKLMKIAQGTFGEVFKAEHRVTKKIVALKKIKKGSVNEGFPITVLREIKILKFMKHKNMVHLIEVCRSEGDPIKRILPSFYLVFEFCDHDLSGLINNTDVTFTLGSIKMVMQQLLNGLFFLHAHHIMHRYPTTKADAYKSAV</sequence>
<evidence type="ECO:0000256" key="5">
    <source>
        <dbReference type="ARBA" id="ARBA00022679"/>
    </source>
</evidence>
<dbReference type="PANTHER" id="PTHR24056:SF233">
    <property type="entry name" value="CYCLIN-DEPENDENT KINASE 9"/>
    <property type="match status" value="1"/>
</dbReference>
<comment type="catalytic activity">
    <reaction evidence="9">
        <text>L-threonyl-[protein] + ATP = O-phospho-L-threonyl-[protein] + ADP + H(+)</text>
        <dbReference type="Rhea" id="RHEA:46608"/>
        <dbReference type="Rhea" id="RHEA-COMP:11060"/>
        <dbReference type="Rhea" id="RHEA-COMP:11605"/>
        <dbReference type="ChEBI" id="CHEBI:15378"/>
        <dbReference type="ChEBI" id="CHEBI:30013"/>
        <dbReference type="ChEBI" id="CHEBI:30616"/>
        <dbReference type="ChEBI" id="CHEBI:61977"/>
        <dbReference type="ChEBI" id="CHEBI:456216"/>
        <dbReference type="EC" id="2.7.11.22"/>
    </reaction>
</comment>
<dbReference type="EC" id="2.7.11.22" evidence="3"/>
<comment type="catalytic activity">
    <reaction evidence="10">
        <text>L-seryl-[protein] + ATP = O-phospho-L-seryl-[protein] + ADP + H(+)</text>
        <dbReference type="Rhea" id="RHEA:17989"/>
        <dbReference type="Rhea" id="RHEA-COMP:9863"/>
        <dbReference type="Rhea" id="RHEA-COMP:11604"/>
        <dbReference type="ChEBI" id="CHEBI:15378"/>
        <dbReference type="ChEBI" id="CHEBI:29999"/>
        <dbReference type="ChEBI" id="CHEBI:30616"/>
        <dbReference type="ChEBI" id="CHEBI:83421"/>
        <dbReference type="ChEBI" id="CHEBI:456216"/>
        <dbReference type="EC" id="2.7.11.22"/>
    </reaction>
</comment>
<evidence type="ECO:0000256" key="7">
    <source>
        <dbReference type="ARBA" id="ARBA00022777"/>
    </source>
</evidence>
<keyword evidence="4" id="KW-0723">Serine/threonine-protein kinase</keyword>
<dbReference type="GO" id="GO:0004693">
    <property type="term" value="F:cyclin-dependent protein serine/threonine kinase activity"/>
    <property type="evidence" value="ECO:0007669"/>
    <property type="project" value="UniProtKB-EC"/>
</dbReference>
<comment type="caution">
    <text evidence="12">The sequence shown here is derived from an EMBL/GenBank/DDBJ whole genome shotgun (WGS) entry which is preliminary data.</text>
</comment>
<evidence type="ECO:0000256" key="9">
    <source>
        <dbReference type="ARBA" id="ARBA00047811"/>
    </source>
</evidence>
<keyword evidence="5" id="KW-0808">Transferase</keyword>
<dbReference type="PROSITE" id="PS50011">
    <property type="entry name" value="PROTEIN_KINASE_DOM"/>
    <property type="match status" value="1"/>
</dbReference>
<evidence type="ECO:0000313" key="12">
    <source>
        <dbReference type="EMBL" id="GIY46622.1"/>
    </source>
</evidence>
<dbReference type="GO" id="GO:0005524">
    <property type="term" value="F:ATP binding"/>
    <property type="evidence" value="ECO:0007669"/>
    <property type="project" value="UniProtKB-KW"/>
</dbReference>
<keyword evidence="7 12" id="KW-0418">Kinase</keyword>
<dbReference type="Gene3D" id="3.30.200.20">
    <property type="entry name" value="Phosphorylase Kinase, domain 1"/>
    <property type="match status" value="1"/>
</dbReference>
<keyword evidence="8" id="KW-0067">ATP-binding</keyword>
<feature type="domain" description="Protein kinase" evidence="11">
    <location>
        <begin position="32"/>
        <end position="174"/>
    </location>
</feature>
<dbReference type="SUPFAM" id="SSF56112">
    <property type="entry name" value="Protein kinase-like (PK-like)"/>
    <property type="match status" value="1"/>
</dbReference>
<dbReference type="GO" id="GO:0005634">
    <property type="term" value="C:nucleus"/>
    <property type="evidence" value="ECO:0007669"/>
    <property type="project" value="UniProtKB-SubCell"/>
</dbReference>
<dbReference type="InterPro" id="IPR000719">
    <property type="entry name" value="Prot_kinase_dom"/>
</dbReference>
<comment type="subcellular location">
    <subcellularLocation>
        <location evidence="1">Nucleus</location>
    </subcellularLocation>
</comment>
<evidence type="ECO:0000256" key="4">
    <source>
        <dbReference type="ARBA" id="ARBA00022527"/>
    </source>
</evidence>
<evidence type="ECO:0000313" key="13">
    <source>
        <dbReference type="Proteomes" id="UP001054945"/>
    </source>
</evidence>
<evidence type="ECO:0000256" key="1">
    <source>
        <dbReference type="ARBA" id="ARBA00004123"/>
    </source>
</evidence>
<evidence type="ECO:0000256" key="6">
    <source>
        <dbReference type="ARBA" id="ARBA00022741"/>
    </source>
</evidence>
<evidence type="ECO:0000256" key="10">
    <source>
        <dbReference type="ARBA" id="ARBA00048367"/>
    </source>
</evidence>
<dbReference type="EMBL" id="BPLR01011447">
    <property type="protein sequence ID" value="GIY46622.1"/>
    <property type="molecule type" value="Genomic_DNA"/>
</dbReference>
<dbReference type="FunFam" id="3.30.200.20:FF:000124">
    <property type="entry name" value="Cyclin-dependent kinase 4"/>
    <property type="match status" value="1"/>
</dbReference>
<reference evidence="12 13" key="1">
    <citation type="submission" date="2021-06" db="EMBL/GenBank/DDBJ databases">
        <title>Caerostris extrusa draft genome.</title>
        <authorList>
            <person name="Kono N."/>
            <person name="Arakawa K."/>
        </authorList>
    </citation>
    <scope>NUCLEOTIDE SEQUENCE [LARGE SCALE GENOMIC DNA]</scope>
</reference>
<dbReference type="SMART" id="SM00220">
    <property type="entry name" value="S_TKc"/>
    <property type="match status" value="1"/>
</dbReference>
<name>A0AAV4TNS1_CAEEX</name>
<evidence type="ECO:0000256" key="2">
    <source>
        <dbReference type="ARBA" id="ARBA00006485"/>
    </source>
</evidence>
<dbReference type="Gene3D" id="1.10.510.10">
    <property type="entry name" value="Transferase(Phosphotransferase) domain 1"/>
    <property type="match status" value="1"/>
</dbReference>
<protein>
    <recommendedName>
        <fullName evidence="3">cyclin-dependent kinase</fullName>
        <ecNumber evidence="3">2.7.11.22</ecNumber>
    </recommendedName>
</protein>